<dbReference type="SUPFAM" id="SSF56784">
    <property type="entry name" value="HAD-like"/>
    <property type="match status" value="1"/>
</dbReference>
<dbReference type="GO" id="GO:0044281">
    <property type="term" value="P:small molecule metabolic process"/>
    <property type="evidence" value="ECO:0007669"/>
    <property type="project" value="UniProtKB-ARBA"/>
</dbReference>
<dbReference type="InterPro" id="IPR051400">
    <property type="entry name" value="HAD-like_hydrolase"/>
</dbReference>
<accession>A0A0B6EM90</accession>
<name>A0A0B6EM90_9CORY</name>
<organism evidence="4 5">
    <name type="scientific">Corynebacterium singulare</name>
    <dbReference type="NCBI Taxonomy" id="161899"/>
    <lineage>
        <taxon>Bacteria</taxon>
        <taxon>Bacillati</taxon>
        <taxon>Actinomycetota</taxon>
        <taxon>Actinomycetes</taxon>
        <taxon>Mycobacteriales</taxon>
        <taxon>Corynebacteriaceae</taxon>
        <taxon>Corynebacterium</taxon>
    </lineage>
</organism>
<comment type="cofactor">
    <cofactor evidence="1">
        <name>Mg(2+)</name>
        <dbReference type="ChEBI" id="CHEBI:18420"/>
    </cofactor>
</comment>
<evidence type="ECO:0000256" key="3">
    <source>
        <dbReference type="ARBA" id="ARBA00022842"/>
    </source>
</evidence>
<dbReference type="PANTHER" id="PTHR46470">
    <property type="entry name" value="N-ACYLNEURAMINATE-9-PHOSPHATASE"/>
    <property type="match status" value="1"/>
</dbReference>
<dbReference type="HOGENOM" id="CLU_045011_8_1_11"/>
<dbReference type="InterPro" id="IPR023214">
    <property type="entry name" value="HAD_sf"/>
</dbReference>
<dbReference type="SFLD" id="SFLDG01129">
    <property type="entry name" value="C1.5:_HAD__Beta-PGM__Phosphata"/>
    <property type="match status" value="1"/>
</dbReference>
<dbReference type="SFLD" id="SFLDS00003">
    <property type="entry name" value="Haloacid_Dehalogenase"/>
    <property type="match status" value="1"/>
</dbReference>
<reference evidence="4 5" key="1">
    <citation type="journal article" date="2015" name="Genome Announc.">
        <title>Complete Genome Sequence and Annotation of Corynebacterium singulare DSM 44357, Isolated from a Human Semen Specimen.</title>
        <authorList>
            <person name="Merten M."/>
            <person name="Brinkrolf K."/>
            <person name="Albersmeier A."/>
            <person name="Kutter Y."/>
            <person name="Ruckert C."/>
            <person name="Tauch A."/>
        </authorList>
    </citation>
    <scope>NUCLEOTIDE SEQUENCE [LARGE SCALE GENOMIC DNA]</scope>
    <source>
        <strain evidence="4">IBS B52218</strain>
    </source>
</reference>
<protein>
    <submittedName>
        <fullName evidence="4">Haloacid dehalogenase superfamily enzyme, subfamily IA</fullName>
    </submittedName>
</protein>
<dbReference type="EMBL" id="CP010827">
    <property type="protein sequence ID" value="AJI77592.1"/>
    <property type="molecule type" value="Genomic_DNA"/>
</dbReference>
<keyword evidence="3" id="KW-0460">Magnesium</keyword>
<evidence type="ECO:0000313" key="5">
    <source>
        <dbReference type="Proteomes" id="UP000031890"/>
    </source>
</evidence>
<evidence type="ECO:0000313" key="4">
    <source>
        <dbReference type="EMBL" id="AJI77592.1"/>
    </source>
</evidence>
<dbReference type="PRINTS" id="PR00413">
    <property type="entry name" value="HADHALOGNASE"/>
</dbReference>
<dbReference type="KEGG" id="csx:CSING_00110"/>
<evidence type="ECO:0000256" key="1">
    <source>
        <dbReference type="ARBA" id="ARBA00001946"/>
    </source>
</evidence>
<evidence type="ECO:0000256" key="2">
    <source>
        <dbReference type="ARBA" id="ARBA00022801"/>
    </source>
</evidence>
<dbReference type="STRING" id="161899.CSING_00110"/>
<dbReference type="Gene3D" id="1.20.120.1600">
    <property type="match status" value="1"/>
</dbReference>
<sequence>MEFSLIASFRRDAVSDLRSLANMIRAILFDLDDTLMDHTAAMQAAVEEWLPGGHQQRFADIEKKWFAAFERGEVSHQGQRVGRCREFLGRPEMTEQEALAEYDKYLSAYAKHWCAVEGAREALEYVLKLGLKVGVLTNGAREMQEGKLRAGGLDLPGVELFPTVEMGHPKPQREAYLEACRRLGVEPADALMVGDSLANDVDGARAAGLKALHFDREGRGDLAALADLQSVNFRAL</sequence>
<dbReference type="NCBIfam" id="TIGR01509">
    <property type="entry name" value="HAD-SF-IA-v3"/>
    <property type="match status" value="1"/>
</dbReference>
<dbReference type="GO" id="GO:0016787">
    <property type="term" value="F:hydrolase activity"/>
    <property type="evidence" value="ECO:0007669"/>
    <property type="project" value="UniProtKB-KW"/>
</dbReference>
<dbReference type="InterPro" id="IPR036412">
    <property type="entry name" value="HAD-like_sf"/>
</dbReference>
<dbReference type="PANTHER" id="PTHR46470:SF4">
    <property type="entry name" value="5-AMINO-6-(5-PHOSPHO-D-RIBITYLAMINO)URACIL PHOSPHATASE YIGB"/>
    <property type="match status" value="1"/>
</dbReference>
<gene>
    <name evidence="4" type="ORF">CSING_00110</name>
</gene>
<dbReference type="AlphaFoldDB" id="A0A0B6EM90"/>
<dbReference type="Pfam" id="PF00702">
    <property type="entry name" value="Hydrolase"/>
    <property type="match status" value="1"/>
</dbReference>
<dbReference type="Gene3D" id="3.40.50.1000">
    <property type="entry name" value="HAD superfamily/HAD-like"/>
    <property type="match status" value="1"/>
</dbReference>
<keyword evidence="2" id="KW-0378">Hydrolase</keyword>
<dbReference type="NCBIfam" id="TIGR01549">
    <property type="entry name" value="HAD-SF-IA-v1"/>
    <property type="match status" value="1"/>
</dbReference>
<proteinExistence type="predicted"/>
<dbReference type="Proteomes" id="UP000031890">
    <property type="component" value="Chromosome"/>
</dbReference>
<dbReference type="InterPro" id="IPR006439">
    <property type="entry name" value="HAD-SF_hydro_IA"/>
</dbReference>